<dbReference type="Proteomes" id="UP000064243">
    <property type="component" value="Unassembled WGS sequence"/>
</dbReference>
<sequence length="155" mass="15250">MNALRRNVLKGAAGAGVVAVAVAAGLLKPTQAMAAWNKAAFEAKNVGDAMKGIGAASPADSKDITIKAPDIAENGAVVPVEVTSGIAGTTSIAILAEKNASPLVGNFNLSGGAQGFISTRIKMGQTSLVRAVVNAGGKSYTAAKEVKVTIGGCGG</sequence>
<keyword evidence="4" id="KW-1185">Reference proteome</keyword>
<keyword evidence="3" id="KW-0812">Transmembrane</keyword>
<dbReference type="NCBIfam" id="TIGR04488">
    <property type="entry name" value="SoxY_true_GGCGG"/>
    <property type="match status" value="1"/>
</dbReference>
<proteinExistence type="predicted"/>
<comment type="caution">
    <text evidence="3">The sequence shown here is derived from an EMBL/GenBank/DDBJ whole genome shotgun (WGS) entry which is preliminary data.</text>
</comment>
<name>A0A106BRB8_THIDE</name>
<dbReference type="Gene3D" id="2.60.40.2470">
    <property type="entry name" value="SoxY domain"/>
    <property type="match status" value="1"/>
</dbReference>
<feature type="chain" id="PRO_5007125736" evidence="1">
    <location>
        <begin position="35"/>
        <end position="155"/>
    </location>
</feature>
<dbReference type="PATRIC" id="fig|36861.3.peg.499"/>
<dbReference type="STRING" id="1123392.GCA_000376425_01607"/>
<dbReference type="SMR" id="A0A106BRB8"/>
<evidence type="ECO:0000256" key="1">
    <source>
        <dbReference type="SAM" id="SignalP"/>
    </source>
</evidence>
<dbReference type="Pfam" id="PF13501">
    <property type="entry name" value="SoxY"/>
    <property type="match status" value="1"/>
</dbReference>
<feature type="domain" description="Ig-like SoxY" evidence="2">
    <location>
        <begin position="54"/>
        <end position="153"/>
    </location>
</feature>
<dbReference type="OrthoDB" id="9798154at2"/>
<evidence type="ECO:0000313" key="3">
    <source>
        <dbReference type="EMBL" id="KVW97207.1"/>
    </source>
</evidence>
<dbReference type="InterPro" id="IPR006311">
    <property type="entry name" value="TAT_signal"/>
</dbReference>
<feature type="signal peptide" evidence="1">
    <location>
        <begin position="1"/>
        <end position="34"/>
    </location>
</feature>
<dbReference type="EMBL" id="LDUG01000017">
    <property type="protein sequence ID" value="KVW97207.1"/>
    <property type="molecule type" value="Genomic_DNA"/>
</dbReference>
<dbReference type="RefSeq" id="WP_059752730.1">
    <property type="nucleotide sequence ID" value="NZ_LDUG01000017.1"/>
</dbReference>
<keyword evidence="1" id="KW-0732">Signal</keyword>
<dbReference type="InterPro" id="IPR038162">
    <property type="entry name" value="SoxY_sf"/>
</dbReference>
<evidence type="ECO:0000259" key="2">
    <source>
        <dbReference type="Pfam" id="PF13501"/>
    </source>
</evidence>
<organism evidence="3 4">
    <name type="scientific">Thiobacillus denitrificans</name>
    <dbReference type="NCBI Taxonomy" id="36861"/>
    <lineage>
        <taxon>Bacteria</taxon>
        <taxon>Pseudomonadati</taxon>
        <taxon>Pseudomonadota</taxon>
        <taxon>Betaproteobacteria</taxon>
        <taxon>Nitrosomonadales</taxon>
        <taxon>Thiobacillaceae</taxon>
        <taxon>Thiobacillus</taxon>
    </lineage>
</organism>
<accession>A0A106BRB8</accession>
<evidence type="ECO:0000313" key="4">
    <source>
        <dbReference type="Proteomes" id="UP000064243"/>
    </source>
</evidence>
<keyword evidence="3" id="KW-0472">Membrane</keyword>
<dbReference type="eggNOG" id="COG5501">
    <property type="taxonomic scope" value="Bacteria"/>
</dbReference>
<dbReference type="PROSITE" id="PS51318">
    <property type="entry name" value="TAT"/>
    <property type="match status" value="1"/>
</dbReference>
<dbReference type="InterPro" id="IPR032711">
    <property type="entry name" value="SoxY"/>
</dbReference>
<reference evidence="3 4" key="1">
    <citation type="journal article" date="2015" name="Appl. Environ. Microbiol.">
        <title>Aerobic and Anaerobic Thiosulfate Oxidation by a Cold-Adapted, Subglacial Chemoautotroph.</title>
        <authorList>
            <person name="Harrold Z.R."/>
            <person name="Skidmore M.L."/>
            <person name="Hamilton T.L."/>
            <person name="Desch L."/>
            <person name="Amada K."/>
            <person name="van Gelder W."/>
            <person name="Glover K."/>
            <person name="Roden E.E."/>
            <person name="Boyd E.S."/>
        </authorList>
    </citation>
    <scope>NUCLEOTIDE SEQUENCE [LARGE SCALE GENOMIC DNA]</scope>
    <source>
        <strain evidence="3 4">RG</strain>
    </source>
</reference>
<dbReference type="PIRSF" id="PIRSF010312">
    <property type="entry name" value="Sulphur_oxidation_SoxY"/>
    <property type="match status" value="1"/>
</dbReference>
<gene>
    <name evidence="3" type="ORF">ABW22_05180</name>
</gene>
<protein>
    <submittedName>
        <fullName evidence="3">Transmembrane protein</fullName>
    </submittedName>
</protein>
<dbReference type="InterPro" id="IPR016568">
    <property type="entry name" value="Sulphur_oxidation_SoxY"/>
</dbReference>
<dbReference type="AlphaFoldDB" id="A0A106BRB8"/>